<sequence>MEPILNSNEGKQVWYITGCTSGTGLSLAKKLLSLGHSVAGTTRDINKLKQLSIFNDKSFLGLQVDIVSSKSVRESIEKTIEHFGELTHVINNAGYGIVGSVEEVSEEEDKKLMDALYFGPLNVIRSVLPYFRSRNNGYIFNVSSIAGIKGYPRFGNYSGAKFALVGLTESLAQDVLPFNIKVSCIVLGYIATGFQSANDYCKNLIPEYQSRQIFGSIMKHIEETVTAGDPDKVADVIIENSTKSELPYNLFVGPLSTFEMAESKVNEITQQIQSQRERNSNILIEK</sequence>
<dbReference type="SMR" id="Q54IQ3"/>
<dbReference type="InterPro" id="IPR002347">
    <property type="entry name" value="SDR_fam"/>
</dbReference>
<dbReference type="EMBL" id="AAFI02000117">
    <property type="protein sequence ID" value="EAL63155.1"/>
    <property type="molecule type" value="Genomic_DNA"/>
</dbReference>
<dbReference type="Pfam" id="PF00106">
    <property type="entry name" value="adh_short"/>
    <property type="match status" value="1"/>
</dbReference>
<dbReference type="SUPFAM" id="SSF51735">
    <property type="entry name" value="NAD(P)-binding Rossmann-fold domains"/>
    <property type="match status" value="1"/>
</dbReference>
<dbReference type="PRINTS" id="PR00080">
    <property type="entry name" value="SDRFAMILY"/>
</dbReference>
<dbReference type="PANTHER" id="PTHR43976">
    <property type="entry name" value="SHORT CHAIN DEHYDROGENASE"/>
    <property type="match status" value="1"/>
</dbReference>
<protein>
    <submittedName>
        <fullName evidence="2">Short-chain dehydrogenase/reductase family protein</fullName>
    </submittedName>
</protein>
<dbReference type="PROSITE" id="PS00061">
    <property type="entry name" value="ADH_SHORT"/>
    <property type="match status" value="1"/>
</dbReference>
<dbReference type="InterPro" id="IPR051911">
    <property type="entry name" value="SDR_oxidoreductase"/>
</dbReference>
<dbReference type="GeneID" id="8626707"/>
<dbReference type="dictyBase" id="DDB_G0288591"/>
<organism evidence="2 3">
    <name type="scientific">Dictyostelium discoideum</name>
    <name type="common">Social amoeba</name>
    <dbReference type="NCBI Taxonomy" id="44689"/>
    <lineage>
        <taxon>Eukaryota</taxon>
        <taxon>Amoebozoa</taxon>
        <taxon>Evosea</taxon>
        <taxon>Eumycetozoa</taxon>
        <taxon>Dictyostelia</taxon>
        <taxon>Dictyosteliales</taxon>
        <taxon>Dictyosteliaceae</taxon>
        <taxon>Dictyostelium</taxon>
    </lineage>
</organism>
<accession>Q54IQ3</accession>
<dbReference type="PhylomeDB" id="Q54IQ3"/>
<comment type="similarity">
    <text evidence="1">Belongs to the short-chain dehydrogenases/reductases (SDR) family.</text>
</comment>
<dbReference type="Gene3D" id="3.40.50.720">
    <property type="entry name" value="NAD(P)-binding Rossmann-like Domain"/>
    <property type="match status" value="1"/>
</dbReference>
<evidence type="ECO:0000256" key="1">
    <source>
        <dbReference type="RuleBase" id="RU000363"/>
    </source>
</evidence>
<dbReference type="OMA" id="VHSGWIL"/>
<dbReference type="InterPro" id="IPR036291">
    <property type="entry name" value="NAD(P)-bd_dom_sf"/>
</dbReference>
<dbReference type="STRING" id="44689.Q54IQ3"/>
<dbReference type="VEuPathDB" id="AmoebaDB:DDB_G0288591"/>
<evidence type="ECO:0000313" key="3">
    <source>
        <dbReference type="Proteomes" id="UP000002195"/>
    </source>
</evidence>
<dbReference type="Proteomes" id="UP000002195">
    <property type="component" value="Unassembled WGS sequence"/>
</dbReference>
<name>Q54IQ3_DICDI</name>
<dbReference type="HOGENOM" id="CLU_010194_2_9_1"/>
<dbReference type="KEGG" id="ddi:DDB_G0288591"/>
<dbReference type="PRINTS" id="PR00081">
    <property type="entry name" value="GDHRDH"/>
</dbReference>
<gene>
    <name evidence="2" type="ORF">DDB_G0288591</name>
</gene>
<comment type="caution">
    <text evidence="2">The sequence shown here is derived from an EMBL/GenBank/DDBJ whole genome shotgun (WGS) entry which is preliminary data.</text>
</comment>
<evidence type="ECO:0000313" key="2">
    <source>
        <dbReference type="EMBL" id="EAL63155.1"/>
    </source>
</evidence>
<dbReference type="RefSeq" id="XP_636661.1">
    <property type="nucleotide sequence ID" value="XM_631569.1"/>
</dbReference>
<dbReference type="InParanoid" id="Q54IQ3"/>
<reference evidence="2 3" key="1">
    <citation type="journal article" date="2005" name="Nature">
        <title>The genome of the social amoeba Dictyostelium discoideum.</title>
        <authorList>
            <consortium name="The Dictyostelium discoideum Sequencing Consortium"/>
            <person name="Eichinger L."/>
            <person name="Pachebat J.A."/>
            <person name="Glockner G."/>
            <person name="Rajandream M.A."/>
            <person name="Sucgang R."/>
            <person name="Berriman M."/>
            <person name="Song J."/>
            <person name="Olsen R."/>
            <person name="Szafranski K."/>
            <person name="Xu Q."/>
            <person name="Tunggal B."/>
            <person name="Kummerfeld S."/>
            <person name="Madera M."/>
            <person name="Konfortov B.A."/>
            <person name="Rivero F."/>
            <person name="Bankier A.T."/>
            <person name="Lehmann R."/>
            <person name="Hamlin N."/>
            <person name="Davies R."/>
            <person name="Gaudet P."/>
            <person name="Fey P."/>
            <person name="Pilcher K."/>
            <person name="Chen G."/>
            <person name="Saunders D."/>
            <person name="Sodergren E."/>
            <person name="Davis P."/>
            <person name="Kerhornou A."/>
            <person name="Nie X."/>
            <person name="Hall N."/>
            <person name="Anjard C."/>
            <person name="Hemphill L."/>
            <person name="Bason N."/>
            <person name="Farbrother P."/>
            <person name="Desany B."/>
            <person name="Just E."/>
            <person name="Morio T."/>
            <person name="Rost R."/>
            <person name="Churcher C."/>
            <person name="Cooper J."/>
            <person name="Haydock S."/>
            <person name="van Driessche N."/>
            <person name="Cronin A."/>
            <person name="Goodhead I."/>
            <person name="Muzny D."/>
            <person name="Mourier T."/>
            <person name="Pain A."/>
            <person name="Lu M."/>
            <person name="Harper D."/>
            <person name="Lindsay R."/>
            <person name="Hauser H."/>
            <person name="James K."/>
            <person name="Quiles M."/>
            <person name="Madan Babu M."/>
            <person name="Saito T."/>
            <person name="Buchrieser C."/>
            <person name="Wardroper A."/>
            <person name="Felder M."/>
            <person name="Thangavelu M."/>
            <person name="Johnson D."/>
            <person name="Knights A."/>
            <person name="Loulseged H."/>
            <person name="Mungall K."/>
            <person name="Oliver K."/>
            <person name="Price C."/>
            <person name="Quail M.A."/>
            <person name="Urushihara H."/>
            <person name="Hernandez J."/>
            <person name="Rabbinowitsch E."/>
            <person name="Steffen D."/>
            <person name="Sanders M."/>
            <person name="Ma J."/>
            <person name="Kohara Y."/>
            <person name="Sharp S."/>
            <person name="Simmonds M."/>
            <person name="Spiegler S."/>
            <person name="Tivey A."/>
            <person name="Sugano S."/>
            <person name="White B."/>
            <person name="Walker D."/>
            <person name="Woodward J."/>
            <person name="Winckler T."/>
            <person name="Tanaka Y."/>
            <person name="Shaulsky G."/>
            <person name="Schleicher M."/>
            <person name="Weinstock G."/>
            <person name="Rosenthal A."/>
            <person name="Cox E.C."/>
            <person name="Chisholm R.L."/>
            <person name="Gibbs R."/>
            <person name="Loomis W.F."/>
            <person name="Platzer M."/>
            <person name="Kay R.R."/>
            <person name="Williams J."/>
            <person name="Dear P.H."/>
            <person name="Noegel A.A."/>
            <person name="Barrell B."/>
            <person name="Kuspa A."/>
        </authorList>
    </citation>
    <scope>NUCLEOTIDE SEQUENCE [LARGE SCALE GENOMIC DNA]</scope>
    <source>
        <strain evidence="2 3">AX4</strain>
    </source>
</reference>
<proteinExistence type="inferred from homology"/>
<dbReference type="eggNOG" id="KOG1205">
    <property type="taxonomic scope" value="Eukaryota"/>
</dbReference>
<dbReference type="PANTHER" id="PTHR43976:SF3">
    <property type="entry name" value="SHORT-CHAIN DEHYDROGENASE_REDUCTASE FAMILY PROTEIN"/>
    <property type="match status" value="1"/>
</dbReference>
<dbReference type="AlphaFoldDB" id="Q54IQ3"/>
<dbReference type="InterPro" id="IPR020904">
    <property type="entry name" value="Sc_DH/Rdtase_CS"/>
</dbReference>
<dbReference type="PaxDb" id="44689-DDB0238028"/>
<keyword evidence="3" id="KW-1185">Reference proteome</keyword>